<feature type="region of interest" description="Disordered" evidence="1">
    <location>
        <begin position="99"/>
        <end position="121"/>
    </location>
</feature>
<evidence type="ECO:0008006" key="3">
    <source>
        <dbReference type="Google" id="ProtNLM"/>
    </source>
</evidence>
<sequence length="121" mass="13508">AYVERNPVRARLVRKPWRYAWSSAAAHCGDPPVKGAPDASSLLDLAEWQKLLAGADWRGTLSLPTDERMIGALRSSTSRGRPLGSDSFLSKLERALGRRLRPLPVGRPRKKNRPKAKRRKA</sequence>
<comment type="caution">
    <text evidence="2">The sequence shown here is derived from an EMBL/GenBank/DDBJ whole genome shotgun (WGS) entry which is preliminary data.</text>
</comment>
<dbReference type="EMBL" id="LAZR01049001">
    <property type="protein sequence ID" value="KKK90652.1"/>
    <property type="molecule type" value="Genomic_DNA"/>
</dbReference>
<organism evidence="2">
    <name type="scientific">marine sediment metagenome</name>
    <dbReference type="NCBI Taxonomy" id="412755"/>
    <lineage>
        <taxon>unclassified sequences</taxon>
        <taxon>metagenomes</taxon>
        <taxon>ecological metagenomes</taxon>
    </lineage>
</organism>
<evidence type="ECO:0000313" key="2">
    <source>
        <dbReference type="EMBL" id="KKK90652.1"/>
    </source>
</evidence>
<evidence type="ECO:0000256" key="1">
    <source>
        <dbReference type="SAM" id="MobiDB-lite"/>
    </source>
</evidence>
<name>A0A0F8ZA13_9ZZZZ</name>
<dbReference type="Gene3D" id="3.30.70.1290">
    <property type="entry name" value="Transposase IS200-like"/>
    <property type="match status" value="1"/>
</dbReference>
<feature type="non-terminal residue" evidence="2">
    <location>
        <position position="1"/>
    </location>
</feature>
<reference evidence="2" key="1">
    <citation type="journal article" date="2015" name="Nature">
        <title>Complex archaea that bridge the gap between prokaryotes and eukaryotes.</title>
        <authorList>
            <person name="Spang A."/>
            <person name="Saw J.H."/>
            <person name="Jorgensen S.L."/>
            <person name="Zaremba-Niedzwiedzka K."/>
            <person name="Martijn J."/>
            <person name="Lind A.E."/>
            <person name="van Eijk R."/>
            <person name="Schleper C."/>
            <person name="Guy L."/>
            <person name="Ettema T.J."/>
        </authorList>
    </citation>
    <scope>NUCLEOTIDE SEQUENCE</scope>
</reference>
<dbReference type="GO" id="GO:0006313">
    <property type="term" value="P:DNA transposition"/>
    <property type="evidence" value="ECO:0007669"/>
    <property type="project" value="InterPro"/>
</dbReference>
<gene>
    <name evidence="2" type="ORF">LCGC14_2720840</name>
</gene>
<dbReference type="AlphaFoldDB" id="A0A0F8ZA13"/>
<dbReference type="InterPro" id="IPR036515">
    <property type="entry name" value="Transposase_17_sf"/>
</dbReference>
<protein>
    <recommendedName>
        <fullName evidence="3">Transposase</fullName>
    </recommendedName>
</protein>
<accession>A0A0F8ZA13</accession>
<dbReference type="GO" id="GO:0003677">
    <property type="term" value="F:DNA binding"/>
    <property type="evidence" value="ECO:0007669"/>
    <property type="project" value="InterPro"/>
</dbReference>
<proteinExistence type="predicted"/>
<dbReference type="GO" id="GO:0004803">
    <property type="term" value="F:transposase activity"/>
    <property type="evidence" value="ECO:0007669"/>
    <property type="project" value="InterPro"/>
</dbReference>